<feature type="transmembrane region" description="Helical" evidence="7">
    <location>
        <begin position="360"/>
        <end position="378"/>
    </location>
</feature>
<evidence type="ECO:0000256" key="5">
    <source>
        <dbReference type="ARBA" id="ARBA00023136"/>
    </source>
</evidence>
<keyword evidence="3 7" id="KW-0812">Transmembrane</keyword>
<accession>A0A9P4IAZ1</accession>
<dbReference type="Gene3D" id="1.20.1250.20">
    <property type="entry name" value="MFS general substrate transporter like domains"/>
    <property type="match status" value="1"/>
</dbReference>
<dbReference type="FunFam" id="1.20.1720.10:FF:000009">
    <property type="entry name" value="MFS multidrug transporter"/>
    <property type="match status" value="1"/>
</dbReference>
<feature type="transmembrane region" description="Helical" evidence="7">
    <location>
        <begin position="501"/>
        <end position="522"/>
    </location>
</feature>
<dbReference type="SUPFAM" id="SSF103473">
    <property type="entry name" value="MFS general substrate transporter"/>
    <property type="match status" value="1"/>
</dbReference>
<feature type="region of interest" description="Disordered" evidence="6">
    <location>
        <begin position="1"/>
        <end position="62"/>
    </location>
</feature>
<name>A0A9P4IAZ1_9PEZI</name>
<dbReference type="InterPro" id="IPR020846">
    <property type="entry name" value="MFS_dom"/>
</dbReference>
<comment type="caution">
    <text evidence="9">The sequence shown here is derived from an EMBL/GenBank/DDBJ whole genome shotgun (WGS) entry which is preliminary data.</text>
</comment>
<feature type="transmembrane region" description="Helical" evidence="7">
    <location>
        <begin position="143"/>
        <end position="160"/>
    </location>
</feature>
<dbReference type="GO" id="GO:0022857">
    <property type="term" value="F:transmembrane transporter activity"/>
    <property type="evidence" value="ECO:0007669"/>
    <property type="project" value="InterPro"/>
</dbReference>
<feature type="transmembrane region" description="Helical" evidence="7">
    <location>
        <begin position="411"/>
        <end position="431"/>
    </location>
</feature>
<dbReference type="PANTHER" id="PTHR23502:SF51">
    <property type="entry name" value="QUINIDINE RESISTANCE PROTEIN 1-RELATED"/>
    <property type="match status" value="1"/>
</dbReference>
<feature type="transmembrane region" description="Helical" evidence="7">
    <location>
        <begin position="232"/>
        <end position="250"/>
    </location>
</feature>
<evidence type="ECO:0000256" key="3">
    <source>
        <dbReference type="ARBA" id="ARBA00022692"/>
    </source>
</evidence>
<feature type="transmembrane region" description="Helical" evidence="7">
    <location>
        <begin position="75"/>
        <end position="98"/>
    </location>
</feature>
<evidence type="ECO:0000313" key="10">
    <source>
        <dbReference type="Proteomes" id="UP000799772"/>
    </source>
</evidence>
<evidence type="ECO:0000256" key="4">
    <source>
        <dbReference type="ARBA" id="ARBA00022989"/>
    </source>
</evidence>
<evidence type="ECO:0000256" key="2">
    <source>
        <dbReference type="ARBA" id="ARBA00022448"/>
    </source>
</evidence>
<dbReference type="EMBL" id="ML978126">
    <property type="protein sequence ID" value="KAF2098541.1"/>
    <property type="molecule type" value="Genomic_DNA"/>
</dbReference>
<sequence length="553" mass="60932">MIRREEQGPGHMASGLVADNTDTSTIEVAGQKNHQEGSNESETRKIAEDQDVEVQRTPTNSSEPVYSAFTRREKIFIAVMASLGSFFSPFTGSVYLPAINTLADHYHTSVSNINLSVTTYMILQGTAPMFTGDFGDRFGRRPAIVLCFVIYLGANIGLGVQNSYAALLAVRCLQSAGSSGTVALARGVIADVVTPAERGSYLGFTMAGVSLAPAIAPIIGGALADSLGWRSIFWFLTIFTACFLLPYICFMPETNRKIVGDGSIRPTKWYHVSLMDVLRSRQESNETAASTQNALPKSKVKWYSLGGPWRTIKLFGEFDIILISIANAFNFGALYCLLTSNPAIFGSLYGFDDFKVGLCYLPLGAGCSVAGFVNGKLLDWNWRRTAKKNNLPYDRKRAPDLRNFPVEKARLQTLFPTLAPGLLALLPYGWALQYGAPLPVPLILQFFCGYSLTSASNTTQNLTVDLFPGMAATVSANNNLSRCLFGAGCAAVIKPMLDNMGWGWCFTFITIICATQFPLMWFEIRCGPKWREERRQREERKQKDKQAKKELKK</sequence>
<evidence type="ECO:0000259" key="8">
    <source>
        <dbReference type="PROSITE" id="PS50850"/>
    </source>
</evidence>
<dbReference type="PANTHER" id="PTHR23502">
    <property type="entry name" value="MAJOR FACILITATOR SUPERFAMILY"/>
    <property type="match status" value="1"/>
</dbReference>
<feature type="region of interest" description="Disordered" evidence="6">
    <location>
        <begin position="533"/>
        <end position="553"/>
    </location>
</feature>
<dbReference type="Proteomes" id="UP000799772">
    <property type="component" value="Unassembled WGS sequence"/>
</dbReference>
<gene>
    <name evidence="9" type="ORF">NA57DRAFT_65967</name>
</gene>
<evidence type="ECO:0000256" key="7">
    <source>
        <dbReference type="SAM" id="Phobius"/>
    </source>
</evidence>
<dbReference type="Gene3D" id="1.20.1720.10">
    <property type="entry name" value="Multidrug resistance protein D"/>
    <property type="match status" value="1"/>
</dbReference>
<dbReference type="Pfam" id="PF07690">
    <property type="entry name" value="MFS_1"/>
    <property type="match status" value="1"/>
</dbReference>
<evidence type="ECO:0000313" key="9">
    <source>
        <dbReference type="EMBL" id="KAF2098541.1"/>
    </source>
</evidence>
<evidence type="ECO:0000256" key="6">
    <source>
        <dbReference type="SAM" id="MobiDB-lite"/>
    </source>
</evidence>
<comment type="subcellular location">
    <subcellularLocation>
        <location evidence="1">Membrane</location>
        <topology evidence="1">Multi-pass membrane protein</topology>
    </subcellularLocation>
</comment>
<feature type="compositionally biased region" description="Basic and acidic residues" evidence="6">
    <location>
        <begin position="33"/>
        <end position="48"/>
    </location>
</feature>
<feature type="transmembrane region" description="Helical" evidence="7">
    <location>
        <begin position="320"/>
        <end position="340"/>
    </location>
</feature>
<dbReference type="CDD" id="cd17323">
    <property type="entry name" value="MFS_Tpo1_MDR_like"/>
    <property type="match status" value="1"/>
</dbReference>
<proteinExistence type="predicted"/>
<dbReference type="InterPro" id="IPR011701">
    <property type="entry name" value="MFS"/>
</dbReference>
<feature type="transmembrane region" description="Helical" evidence="7">
    <location>
        <begin position="201"/>
        <end position="220"/>
    </location>
</feature>
<keyword evidence="2" id="KW-0813">Transport</keyword>
<dbReference type="AlphaFoldDB" id="A0A9P4IAZ1"/>
<reference evidence="9" key="1">
    <citation type="journal article" date="2020" name="Stud. Mycol.">
        <title>101 Dothideomycetes genomes: a test case for predicting lifestyles and emergence of pathogens.</title>
        <authorList>
            <person name="Haridas S."/>
            <person name="Albert R."/>
            <person name="Binder M."/>
            <person name="Bloem J."/>
            <person name="Labutti K."/>
            <person name="Salamov A."/>
            <person name="Andreopoulos B."/>
            <person name="Baker S."/>
            <person name="Barry K."/>
            <person name="Bills G."/>
            <person name="Bluhm B."/>
            <person name="Cannon C."/>
            <person name="Castanera R."/>
            <person name="Culley D."/>
            <person name="Daum C."/>
            <person name="Ezra D."/>
            <person name="Gonzalez J."/>
            <person name="Henrissat B."/>
            <person name="Kuo A."/>
            <person name="Liang C."/>
            <person name="Lipzen A."/>
            <person name="Lutzoni F."/>
            <person name="Magnuson J."/>
            <person name="Mondo S."/>
            <person name="Nolan M."/>
            <person name="Ohm R."/>
            <person name="Pangilinan J."/>
            <person name="Park H.-J."/>
            <person name="Ramirez L."/>
            <person name="Alfaro M."/>
            <person name="Sun H."/>
            <person name="Tritt A."/>
            <person name="Yoshinaga Y."/>
            <person name="Zwiers L.-H."/>
            <person name="Turgeon B."/>
            <person name="Goodwin S."/>
            <person name="Spatafora J."/>
            <person name="Crous P."/>
            <person name="Grigoriev I."/>
        </authorList>
    </citation>
    <scope>NUCLEOTIDE SEQUENCE</scope>
    <source>
        <strain evidence="9">CBS 133067</strain>
    </source>
</reference>
<protein>
    <submittedName>
        <fullName evidence="9">MFS transporter</fullName>
    </submittedName>
</protein>
<organism evidence="9 10">
    <name type="scientific">Rhizodiscina lignyota</name>
    <dbReference type="NCBI Taxonomy" id="1504668"/>
    <lineage>
        <taxon>Eukaryota</taxon>
        <taxon>Fungi</taxon>
        <taxon>Dikarya</taxon>
        <taxon>Ascomycota</taxon>
        <taxon>Pezizomycotina</taxon>
        <taxon>Dothideomycetes</taxon>
        <taxon>Pleosporomycetidae</taxon>
        <taxon>Aulographales</taxon>
        <taxon>Rhizodiscinaceae</taxon>
        <taxon>Rhizodiscina</taxon>
    </lineage>
</organism>
<dbReference type="OrthoDB" id="2441642at2759"/>
<keyword evidence="5 7" id="KW-0472">Membrane</keyword>
<feature type="domain" description="Major facilitator superfamily (MFS) profile" evidence="8">
    <location>
        <begin position="77"/>
        <end position="528"/>
    </location>
</feature>
<dbReference type="InterPro" id="IPR036259">
    <property type="entry name" value="MFS_trans_sf"/>
</dbReference>
<dbReference type="PROSITE" id="PS50850">
    <property type="entry name" value="MFS"/>
    <property type="match status" value="1"/>
</dbReference>
<dbReference type="GO" id="GO:0005886">
    <property type="term" value="C:plasma membrane"/>
    <property type="evidence" value="ECO:0007669"/>
    <property type="project" value="TreeGrafter"/>
</dbReference>
<evidence type="ECO:0000256" key="1">
    <source>
        <dbReference type="ARBA" id="ARBA00004141"/>
    </source>
</evidence>
<keyword evidence="4 7" id="KW-1133">Transmembrane helix</keyword>
<keyword evidence="10" id="KW-1185">Reference proteome</keyword>